<evidence type="ECO:0000256" key="7">
    <source>
        <dbReference type="ARBA" id="ARBA00023212"/>
    </source>
</evidence>
<keyword evidence="10" id="KW-0175">Coiled coil</keyword>
<evidence type="ECO:0000256" key="1">
    <source>
        <dbReference type="ARBA" id="ARBA00004245"/>
    </source>
</evidence>
<comment type="similarity">
    <text evidence="8">Belongs to the TRAFAC class myosin-kinesin ATPase superfamily. Kinesin family. KIN-5/BimC subfamily.</text>
</comment>
<dbReference type="PANTHER" id="PTHR47970">
    <property type="entry name" value="KINESIN-LIKE PROTEIN KIF11"/>
    <property type="match status" value="1"/>
</dbReference>
<evidence type="ECO:0000259" key="12">
    <source>
        <dbReference type="PROSITE" id="PS50067"/>
    </source>
</evidence>
<feature type="region of interest" description="Disordered" evidence="11">
    <location>
        <begin position="1029"/>
        <end position="1051"/>
    </location>
</feature>
<dbReference type="GO" id="GO:0051231">
    <property type="term" value="P:spindle elongation"/>
    <property type="evidence" value="ECO:0007669"/>
    <property type="project" value="TreeGrafter"/>
</dbReference>
<feature type="compositionally biased region" description="Low complexity" evidence="11">
    <location>
        <begin position="1144"/>
        <end position="1166"/>
    </location>
</feature>
<dbReference type="GO" id="GO:0008574">
    <property type="term" value="F:plus-end-directed microtubule motor activity"/>
    <property type="evidence" value="ECO:0007669"/>
    <property type="project" value="TreeGrafter"/>
</dbReference>
<keyword evidence="3" id="KW-0493">Microtubule</keyword>
<keyword evidence="4 9" id="KW-0547">Nucleotide-binding</keyword>
<dbReference type="Pfam" id="PF00225">
    <property type="entry name" value="Kinesin"/>
    <property type="match status" value="1"/>
</dbReference>
<keyword evidence="14" id="KW-1185">Reference proteome</keyword>
<feature type="coiled-coil region" evidence="10">
    <location>
        <begin position="771"/>
        <end position="805"/>
    </location>
</feature>
<dbReference type="PRINTS" id="PR00380">
    <property type="entry name" value="KINESINHEAVY"/>
</dbReference>
<dbReference type="InterPro" id="IPR036961">
    <property type="entry name" value="Kinesin_motor_dom_sf"/>
</dbReference>
<dbReference type="OrthoDB" id="3176171at2759"/>
<keyword evidence="2" id="KW-0963">Cytoplasm</keyword>
<evidence type="ECO:0000256" key="3">
    <source>
        <dbReference type="ARBA" id="ARBA00022701"/>
    </source>
</evidence>
<reference evidence="14" key="1">
    <citation type="journal article" date="2019" name="Nat. Commun.">
        <title>Expansion of phycobilisome linker gene families in mesophilic red algae.</title>
        <authorList>
            <person name="Lee J."/>
            <person name="Kim D."/>
            <person name="Bhattacharya D."/>
            <person name="Yoon H.S."/>
        </authorList>
    </citation>
    <scope>NUCLEOTIDE SEQUENCE [LARGE SCALE GENOMIC DNA]</scope>
    <source>
        <strain evidence="14">CCMP 1328</strain>
    </source>
</reference>
<evidence type="ECO:0000313" key="13">
    <source>
        <dbReference type="EMBL" id="KAA8498582.1"/>
    </source>
</evidence>
<dbReference type="GO" id="GO:0090307">
    <property type="term" value="P:mitotic spindle assembly"/>
    <property type="evidence" value="ECO:0007669"/>
    <property type="project" value="TreeGrafter"/>
</dbReference>
<dbReference type="PROSITE" id="PS00411">
    <property type="entry name" value="KINESIN_MOTOR_1"/>
    <property type="match status" value="1"/>
</dbReference>
<dbReference type="InterPro" id="IPR047241">
    <property type="entry name" value="KIF11-like_kin_motor_dom"/>
</dbReference>
<dbReference type="Gene3D" id="3.40.850.10">
    <property type="entry name" value="Kinesin motor domain"/>
    <property type="match status" value="1"/>
</dbReference>
<feature type="compositionally biased region" description="Polar residues" evidence="11">
    <location>
        <begin position="1228"/>
        <end position="1237"/>
    </location>
</feature>
<evidence type="ECO:0000256" key="9">
    <source>
        <dbReference type="PROSITE-ProRule" id="PRU00283"/>
    </source>
</evidence>
<dbReference type="GO" id="GO:0007018">
    <property type="term" value="P:microtubule-based movement"/>
    <property type="evidence" value="ECO:0007669"/>
    <property type="project" value="InterPro"/>
</dbReference>
<evidence type="ECO:0000313" key="14">
    <source>
        <dbReference type="Proteomes" id="UP000324585"/>
    </source>
</evidence>
<dbReference type="GO" id="GO:0005524">
    <property type="term" value="F:ATP binding"/>
    <property type="evidence" value="ECO:0007669"/>
    <property type="project" value="UniProtKB-UniRule"/>
</dbReference>
<feature type="compositionally biased region" description="Polar residues" evidence="11">
    <location>
        <begin position="95"/>
        <end position="112"/>
    </location>
</feature>
<keyword evidence="7" id="KW-0206">Cytoskeleton</keyword>
<dbReference type="CDD" id="cd01364">
    <property type="entry name" value="KISc_BimC_Eg5"/>
    <property type="match status" value="1"/>
</dbReference>
<accession>A0A5J4Z661</accession>
<evidence type="ECO:0000256" key="10">
    <source>
        <dbReference type="SAM" id="Coils"/>
    </source>
</evidence>
<dbReference type="AlphaFoldDB" id="A0A5J4Z661"/>
<dbReference type="EMBL" id="VRMN01000001">
    <property type="protein sequence ID" value="KAA8498582.1"/>
    <property type="molecule type" value="Genomic_DNA"/>
</dbReference>
<evidence type="ECO:0000256" key="5">
    <source>
        <dbReference type="ARBA" id="ARBA00022840"/>
    </source>
</evidence>
<feature type="domain" description="Kinesin motor" evidence="12">
    <location>
        <begin position="59"/>
        <end position="440"/>
    </location>
</feature>
<feature type="compositionally biased region" description="Polar residues" evidence="11">
    <location>
        <begin position="7"/>
        <end position="20"/>
    </location>
</feature>
<protein>
    <submittedName>
        <fullName evidence="13">Kinesin-like protein KIF11</fullName>
    </submittedName>
</protein>
<proteinExistence type="inferred from homology"/>
<feature type="region of interest" description="Disordered" evidence="11">
    <location>
        <begin position="1141"/>
        <end position="1237"/>
    </location>
</feature>
<dbReference type="InterPro" id="IPR047149">
    <property type="entry name" value="KIF11-like"/>
</dbReference>
<dbReference type="PANTHER" id="PTHR47970:SF12">
    <property type="entry name" value="KINESIN FAMILY MEMBER 11"/>
    <property type="match status" value="1"/>
</dbReference>
<keyword evidence="6 9" id="KW-0505">Motor protein</keyword>
<dbReference type="GO" id="GO:0072686">
    <property type="term" value="C:mitotic spindle"/>
    <property type="evidence" value="ECO:0007669"/>
    <property type="project" value="TreeGrafter"/>
</dbReference>
<dbReference type="GO" id="GO:0008017">
    <property type="term" value="F:microtubule binding"/>
    <property type="evidence" value="ECO:0007669"/>
    <property type="project" value="InterPro"/>
</dbReference>
<dbReference type="GO" id="GO:0005876">
    <property type="term" value="C:spindle microtubule"/>
    <property type="evidence" value="ECO:0007669"/>
    <property type="project" value="TreeGrafter"/>
</dbReference>
<feature type="compositionally biased region" description="Polar residues" evidence="11">
    <location>
        <begin position="1207"/>
        <end position="1220"/>
    </location>
</feature>
<dbReference type="SMART" id="SM00129">
    <property type="entry name" value="KISc"/>
    <property type="match status" value="1"/>
</dbReference>
<feature type="compositionally biased region" description="Polar residues" evidence="11">
    <location>
        <begin position="1167"/>
        <end position="1178"/>
    </location>
</feature>
<feature type="coiled-coil region" evidence="10">
    <location>
        <begin position="449"/>
        <end position="476"/>
    </location>
</feature>
<comment type="caution">
    <text evidence="13">The sequence shown here is derived from an EMBL/GenBank/DDBJ whole genome shotgun (WGS) entry which is preliminary data.</text>
</comment>
<evidence type="ECO:0000256" key="8">
    <source>
        <dbReference type="ARBA" id="ARBA00034704"/>
    </source>
</evidence>
<feature type="compositionally biased region" description="Low complexity" evidence="11">
    <location>
        <begin position="113"/>
        <end position="139"/>
    </location>
</feature>
<feature type="region of interest" description="Disordered" evidence="11">
    <location>
        <begin position="1"/>
        <end position="56"/>
    </location>
</feature>
<dbReference type="PROSITE" id="PS50067">
    <property type="entry name" value="KINESIN_MOTOR_2"/>
    <property type="match status" value="1"/>
</dbReference>
<dbReference type="InterPro" id="IPR001752">
    <property type="entry name" value="Kinesin_motor_dom"/>
</dbReference>
<name>A0A5J4Z661_PORPP</name>
<evidence type="ECO:0000256" key="11">
    <source>
        <dbReference type="SAM" id="MobiDB-lite"/>
    </source>
</evidence>
<feature type="compositionally biased region" description="Low complexity" evidence="11">
    <location>
        <begin position="39"/>
        <end position="51"/>
    </location>
</feature>
<dbReference type="InterPro" id="IPR027417">
    <property type="entry name" value="P-loop_NTPase"/>
</dbReference>
<dbReference type="SUPFAM" id="SSF52540">
    <property type="entry name" value="P-loop containing nucleoside triphosphate hydrolases"/>
    <property type="match status" value="1"/>
</dbReference>
<sequence length="1237" mass="135386">MDAERSLGTNGNVRLSTASMVPSHDLAAGNLRGGGGAGSSNASAPSSHHAAPAPPKDVNVQVFLRCRPMNSKEKTGNERCVVSCLPPNAVHLTGASNSGKASSAVSTRNGTLSSSSVVSGSSLAGNTATSGGTSNGSSGMSQRKYQFDRVFGPESTQQEVYDYVAAPIVEEVLQGYNCTVFAYGQTGTGKTHTMEGQKDFQEQTMEERRKVSEHAGVIPRAISHIFSYLREHHEEYTVRVSHLELYNEQLSDLLSVGGEGESDALRIFDDASKGTFVHGLEEIPVRTEEEIFAVLDKSAQKRRTAETLMNKFSSRSHSVFTVTIHIREATPDGEDLLKIGKLNLVDLAGSEDVRRSGAQNQRAREAGNINQSLLTLGRVITALVEKHPHVPYRDSKLTRLLQESLGGKNKTSIIATIGPGASSVEETGSTLEYAYRAKSIKNRPQVNQMMTKRALIKEYMDEIASLKRELDATRSKNGIFIPPEDYEKLMLNNKGQGERITELSQQVEESALKLEAERQTREHQALLLSSVQARLVDTEDRLRAKVSELETCEHWLEQTKLERDEAEHAVKQFQDTERALTEQACGVRDTLCEAVADLNVTHERLANAKTVDAANAKASAALHKDLSAKLEAMQENMETESQRCIQGLARLGSKSSETGRRQLALVARLDEALCGVVARTQEFHQRAWACSEKGSTCAANAVALFAEEEAEAQEAIRAQVSELRELLSSETGSVLEQLEQCASLMKGSSTKGEESVQHIRQMLDGIQIAHAQLLSETCAAYKREVEQMSLQHDNIEQRLVETEQTHAVELEKMQLAVQGAVQAAMAQFVHDSKATISQQNAGMRKQVGAGRAALKKVNNVLRSNDEAMRLLVENETELIMNQLENHSVHAREHALQMQEHFNGIKQTAEHRLGKGADTCLVQLVGTAAVRSATATQLGTSMLSQLTEHTAQGSKIWQEGFETITRERDELSVHARNASTELVSEMEVFGTGLATVEELVRNELSAKFSRSCTDAKHRVQVYVERDVQRVDSQENRSGGTGTSHGTPWTPARKQWKYPSEFCQTSDRMELRRQFLSEIHGLEQRTLPLSETSRGPQNTDSEAPSQIDGWLLQRQHSWMQTSPSQMMPFEDITNLENGMSAALNHAGGSSVPTPPASTGTSTGINTSTLRSGRTSPSLSIEGSFANDAGAPTATASPVRLVRGPRPSKEQLNSRTASVTTPSRPRHARSSQRGQQVYGL</sequence>
<evidence type="ECO:0000256" key="4">
    <source>
        <dbReference type="ARBA" id="ARBA00022741"/>
    </source>
</evidence>
<organism evidence="13 14">
    <name type="scientific">Porphyridium purpureum</name>
    <name type="common">Red alga</name>
    <name type="synonym">Porphyridium cruentum</name>
    <dbReference type="NCBI Taxonomy" id="35688"/>
    <lineage>
        <taxon>Eukaryota</taxon>
        <taxon>Rhodophyta</taxon>
        <taxon>Bangiophyceae</taxon>
        <taxon>Porphyridiales</taxon>
        <taxon>Porphyridiaceae</taxon>
        <taxon>Porphyridium</taxon>
    </lineage>
</organism>
<evidence type="ECO:0000256" key="6">
    <source>
        <dbReference type="ARBA" id="ARBA00023175"/>
    </source>
</evidence>
<dbReference type="Proteomes" id="UP000324585">
    <property type="component" value="Unassembled WGS sequence"/>
</dbReference>
<evidence type="ECO:0000256" key="2">
    <source>
        <dbReference type="ARBA" id="ARBA00022490"/>
    </source>
</evidence>
<keyword evidence="5 9" id="KW-0067">ATP-binding</keyword>
<gene>
    <name evidence="13" type="ORF">FVE85_6167</name>
</gene>
<feature type="region of interest" description="Disordered" evidence="11">
    <location>
        <begin position="95"/>
        <end position="141"/>
    </location>
</feature>
<dbReference type="InterPro" id="IPR019821">
    <property type="entry name" value="Kinesin_motor_CS"/>
</dbReference>
<comment type="subcellular location">
    <subcellularLocation>
        <location evidence="1">Cytoplasm</location>
        <location evidence="1">Cytoskeleton</location>
    </subcellularLocation>
</comment>
<feature type="binding site" evidence="9">
    <location>
        <begin position="184"/>
        <end position="191"/>
    </location>
    <ligand>
        <name>ATP</name>
        <dbReference type="ChEBI" id="CHEBI:30616"/>
    </ligand>
</feature>
<feature type="coiled-coil region" evidence="10">
    <location>
        <begin position="556"/>
        <end position="583"/>
    </location>
</feature>